<evidence type="ECO:0000313" key="1">
    <source>
        <dbReference type="EMBL" id="PNR61629.1"/>
    </source>
</evidence>
<accession>A0A2K1L6H1</accession>
<protein>
    <submittedName>
        <fullName evidence="1 2">Uncharacterized protein</fullName>
    </submittedName>
</protein>
<organism evidence="1">
    <name type="scientific">Physcomitrium patens</name>
    <name type="common">Spreading-leaved earth moss</name>
    <name type="synonym">Physcomitrella patens</name>
    <dbReference type="NCBI Taxonomy" id="3218"/>
    <lineage>
        <taxon>Eukaryota</taxon>
        <taxon>Viridiplantae</taxon>
        <taxon>Streptophyta</taxon>
        <taxon>Embryophyta</taxon>
        <taxon>Bryophyta</taxon>
        <taxon>Bryophytina</taxon>
        <taxon>Bryopsida</taxon>
        <taxon>Funariidae</taxon>
        <taxon>Funariales</taxon>
        <taxon>Funariaceae</taxon>
        <taxon>Physcomitrium</taxon>
    </lineage>
</organism>
<reference evidence="1 3" key="1">
    <citation type="journal article" date="2008" name="Science">
        <title>The Physcomitrella genome reveals evolutionary insights into the conquest of land by plants.</title>
        <authorList>
            <person name="Rensing S."/>
            <person name="Lang D."/>
            <person name="Zimmer A."/>
            <person name="Terry A."/>
            <person name="Salamov A."/>
            <person name="Shapiro H."/>
            <person name="Nishiyama T."/>
            <person name="Perroud P.-F."/>
            <person name="Lindquist E."/>
            <person name="Kamisugi Y."/>
            <person name="Tanahashi T."/>
            <person name="Sakakibara K."/>
            <person name="Fujita T."/>
            <person name="Oishi K."/>
            <person name="Shin-I T."/>
            <person name="Kuroki Y."/>
            <person name="Toyoda A."/>
            <person name="Suzuki Y."/>
            <person name="Hashimoto A."/>
            <person name="Yamaguchi K."/>
            <person name="Sugano A."/>
            <person name="Kohara Y."/>
            <person name="Fujiyama A."/>
            <person name="Anterola A."/>
            <person name="Aoki S."/>
            <person name="Ashton N."/>
            <person name="Barbazuk W.B."/>
            <person name="Barker E."/>
            <person name="Bennetzen J."/>
            <person name="Bezanilla M."/>
            <person name="Blankenship R."/>
            <person name="Cho S.H."/>
            <person name="Dutcher S."/>
            <person name="Estelle M."/>
            <person name="Fawcett J.A."/>
            <person name="Gundlach H."/>
            <person name="Hanada K."/>
            <person name="Heyl A."/>
            <person name="Hicks K.A."/>
            <person name="Hugh J."/>
            <person name="Lohr M."/>
            <person name="Mayer K."/>
            <person name="Melkozernov A."/>
            <person name="Murata T."/>
            <person name="Nelson D."/>
            <person name="Pils B."/>
            <person name="Prigge M."/>
            <person name="Reiss B."/>
            <person name="Renner T."/>
            <person name="Rombauts S."/>
            <person name="Rushton P."/>
            <person name="Sanderfoot A."/>
            <person name="Schween G."/>
            <person name="Shiu S.-H."/>
            <person name="Stueber K."/>
            <person name="Theodoulou F.L."/>
            <person name="Tu H."/>
            <person name="Van de Peer Y."/>
            <person name="Verrier P.J."/>
            <person name="Waters E."/>
            <person name="Wood A."/>
            <person name="Yang L."/>
            <person name="Cove D."/>
            <person name="Cuming A."/>
            <person name="Hasebe M."/>
            <person name="Lucas S."/>
            <person name="Mishler D.B."/>
            <person name="Reski R."/>
            <person name="Grigoriev I."/>
            <person name="Quatrano R.S."/>
            <person name="Boore J.L."/>
        </authorList>
    </citation>
    <scope>NUCLEOTIDE SEQUENCE [LARGE SCALE GENOMIC DNA]</scope>
    <source>
        <strain evidence="2 3">cv. Gransden 2004</strain>
    </source>
</reference>
<keyword evidence="3" id="KW-1185">Reference proteome</keyword>
<dbReference type="PaxDb" id="3218-PP1S200_95V6.1"/>
<dbReference type="Proteomes" id="UP000006727">
    <property type="component" value="Chromosome 1"/>
</dbReference>
<dbReference type="AlphaFoldDB" id="A0A2K1L6H1"/>
<dbReference type="EMBL" id="ABEU02000001">
    <property type="protein sequence ID" value="PNR61629.1"/>
    <property type="molecule type" value="Genomic_DNA"/>
</dbReference>
<dbReference type="EnsemblPlants" id="Pp3c1_1080V3.1">
    <property type="protein sequence ID" value="Pp3c1_1080V3.1"/>
    <property type="gene ID" value="Pp3c1_1080"/>
</dbReference>
<proteinExistence type="predicted"/>
<reference evidence="2" key="3">
    <citation type="submission" date="2020-12" db="UniProtKB">
        <authorList>
            <consortium name="EnsemblPlants"/>
        </authorList>
    </citation>
    <scope>IDENTIFICATION</scope>
</reference>
<reference evidence="1 3" key="2">
    <citation type="journal article" date="2018" name="Plant J.">
        <title>The Physcomitrella patens chromosome-scale assembly reveals moss genome structure and evolution.</title>
        <authorList>
            <person name="Lang D."/>
            <person name="Ullrich K.K."/>
            <person name="Murat F."/>
            <person name="Fuchs J."/>
            <person name="Jenkins J."/>
            <person name="Haas F.B."/>
            <person name="Piednoel M."/>
            <person name="Gundlach H."/>
            <person name="Van Bel M."/>
            <person name="Meyberg R."/>
            <person name="Vives C."/>
            <person name="Morata J."/>
            <person name="Symeonidi A."/>
            <person name="Hiss M."/>
            <person name="Muchero W."/>
            <person name="Kamisugi Y."/>
            <person name="Saleh O."/>
            <person name="Blanc G."/>
            <person name="Decker E.L."/>
            <person name="van Gessel N."/>
            <person name="Grimwood J."/>
            <person name="Hayes R.D."/>
            <person name="Graham S.W."/>
            <person name="Gunter L.E."/>
            <person name="McDaniel S.F."/>
            <person name="Hoernstein S.N.W."/>
            <person name="Larsson A."/>
            <person name="Li F.W."/>
            <person name="Perroud P.F."/>
            <person name="Phillips J."/>
            <person name="Ranjan P."/>
            <person name="Rokshar D.S."/>
            <person name="Rothfels C.J."/>
            <person name="Schneider L."/>
            <person name="Shu S."/>
            <person name="Stevenson D.W."/>
            <person name="Thummler F."/>
            <person name="Tillich M."/>
            <person name="Villarreal Aguilar J.C."/>
            <person name="Widiez T."/>
            <person name="Wong G.K."/>
            <person name="Wymore A."/>
            <person name="Zhang Y."/>
            <person name="Zimmer A.D."/>
            <person name="Quatrano R.S."/>
            <person name="Mayer K.F.X."/>
            <person name="Goodstein D."/>
            <person name="Casacuberta J.M."/>
            <person name="Vandepoele K."/>
            <person name="Reski R."/>
            <person name="Cuming A.C."/>
            <person name="Tuskan G.A."/>
            <person name="Maumus F."/>
            <person name="Salse J."/>
            <person name="Schmutz J."/>
            <person name="Rensing S.A."/>
        </authorList>
    </citation>
    <scope>NUCLEOTIDE SEQUENCE [LARGE SCALE GENOMIC DNA]</scope>
    <source>
        <strain evidence="2 3">cv. Gransden 2004</strain>
    </source>
</reference>
<evidence type="ECO:0000313" key="2">
    <source>
        <dbReference type="EnsemblPlants" id="Pp3c1_1080V3.1"/>
    </source>
</evidence>
<evidence type="ECO:0000313" key="3">
    <source>
        <dbReference type="Proteomes" id="UP000006727"/>
    </source>
</evidence>
<gene>
    <name evidence="1" type="ORF">PHYPA_000052</name>
</gene>
<dbReference type="Gramene" id="Pp3c1_1080V3.2">
    <property type="protein sequence ID" value="Pp3c1_1080V3.2"/>
    <property type="gene ID" value="Pp3c1_1080"/>
</dbReference>
<dbReference type="EnsemblPlants" id="Pp3c1_1080V3.2">
    <property type="protein sequence ID" value="Pp3c1_1080V3.2"/>
    <property type="gene ID" value="Pp3c1_1080"/>
</dbReference>
<dbReference type="InParanoid" id="A0A2K1L6H1"/>
<sequence>MKMMIRMLVSSLATTYYSTCCCYCCCEINIDTGLADPVNIGPPVDIPQIPDWHDGEFGDSYGSHLVD</sequence>
<name>A0A2K1L6H1_PHYPA</name>
<dbReference type="Gramene" id="Pp3c1_1080V3.1">
    <property type="protein sequence ID" value="Pp3c1_1080V3.1"/>
    <property type="gene ID" value="Pp3c1_1080"/>
</dbReference>